<reference evidence="11" key="1">
    <citation type="submission" date="2015-05" db="EMBL/GenBank/DDBJ databases">
        <authorList>
            <person name="Rattei Thomas"/>
        </authorList>
    </citation>
    <scope>NUCLEOTIDE SEQUENCE</scope>
    <source>
        <strain evidence="11">DC9</strain>
    </source>
</reference>
<proteinExistence type="inferred from homology"/>
<feature type="binding site" evidence="8">
    <location>
        <position position="514"/>
    </location>
    <ligand>
        <name>[4Fe-4S] cluster</name>
        <dbReference type="ChEBI" id="CHEBI:49883"/>
    </ligand>
</feature>
<dbReference type="InterPro" id="IPR058578">
    <property type="entry name" value="IspG_TIM"/>
</dbReference>
<keyword evidence="2 8" id="KW-0479">Metal-binding</keyword>
<dbReference type="FunFam" id="3.30.413.10:FF:000006">
    <property type="entry name" value="4-hydroxy-3-methylbut-2-en-1-yl diphosphate synthase (flavodoxin)"/>
    <property type="match status" value="1"/>
</dbReference>
<evidence type="ECO:0000256" key="1">
    <source>
        <dbReference type="ARBA" id="ARBA00022485"/>
    </source>
</evidence>
<evidence type="ECO:0000256" key="8">
    <source>
        <dbReference type="HAMAP-Rule" id="MF_00159"/>
    </source>
</evidence>
<organism evidence="11">
    <name type="scientific">Chlamydia pneumoniae</name>
    <name type="common">Chlamydophila pneumoniae</name>
    <dbReference type="NCBI Taxonomy" id="83558"/>
    <lineage>
        <taxon>Bacteria</taxon>
        <taxon>Pseudomonadati</taxon>
        <taxon>Chlamydiota</taxon>
        <taxon>Chlamydiia</taxon>
        <taxon>Chlamydiales</taxon>
        <taxon>Chlamydiaceae</taxon>
        <taxon>Chlamydia/Chlamydophila group</taxon>
        <taxon>Chlamydia</taxon>
    </lineage>
</organism>
<dbReference type="GO" id="GO:0051539">
    <property type="term" value="F:4 iron, 4 sulfur cluster binding"/>
    <property type="evidence" value="ECO:0007669"/>
    <property type="project" value="UniProtKB-UniRule"/>
</dbReference>
<dbReference type="Gene3D" id="3.30.413.10">
    <property type="entry name" value="Sulfite Reductase Hemoprotein, domain 1"/>
    <property type="match status" value="1"/>
</dbReference>
<feature type="binding site" evidence="8">
    <location>
        <position position="548"/>
    </location>
    <ligand>
        <name>[4Fe-4S] cluster</name>
        <dbReference type="ChEBI" id="CHEBI:49883"/>
    </ligand>
</feature>
<accession>A0A0F7WQI1</accession>
<dbReference type="InterPro" id="IPR058579">
    <property type="entry name" value="IspG_C"/>
</dbReference>
<dbReference type="PANTHER" id="PTHR30454:SF0">
    <property type="entry name" value="4-HYDROXY-3-METHYLBUT-2-EN-1-YL DIPHOSPHATE SYNTHASE (FERREDOXIN), CHLOROPLASTIC"/>
    <property type="match status" value="1"/>
</dbReference>
<dbReference type="Pfam" id="PF26540">
    <property type="entry name" value="GcpE_C"/>
    <property type="match status" value="1"/>
</dbReference>
<dbReference type="InterPro" id="IPR011005">
    <property type="entry name" value="Dihydropteroate_synth-like_sf"/>
</dbReference>
<protein>
    <recommendedName>
        <fullName evidence="8">4-hydroxy-3-methylbut-2-en-1-yl diphosphate synthase (flavodoxin)</fullName>
        <ecNumber evidence="8">1.17.7.3</ecNumber>
    </recommendedName>
    <alternativeName>
        <fullName evidence="8">1-hydroxy-2-methyl-2-(E)-butenyl 4-diphosphate synthase</fullName>
    </alternativeName>
</protein>
<dbReference type="UniPathway" id="UPA00056">
    <property type="reaction ID" value="UER00096"/>
</dbReference>
<dbReference type="GO" id="GO:0016114">
    <property type="term" value="P:terpenoid biosynthetic process"/>
    <property type="evidence" value="ECO:0007669"/>
    <property type="project" value="InterPro"/>
</dbReference>
<dbReference type="InterPro" id="IPR004588">
    <property type="entry name" value="IspG_bac-typ"/>
</dbReference>
<dbReference type="HAMAP" id="MF_00159">
    <property type="entry name" value="IspG"/>
    <property type="match status" value="1"/>
</dbReference>
<dbReference type="NCBIfam" id="TIGR00612">
    <property type="entry name" value="ispG_gcpE"/>
    <property type="match status" value="1"/>
</dbReference>
<evidence type="ECO:0000256" key="5">
    <source>
        <dbReference type="ARBA" id="ARBA00023014"/>
    </source>
</evidence>
<dbReference type="Pfam" id="PF04551">
    <property type="entry name" value="GcpE"/>
    <property type="match status" value="1"/>
</dbReference>
<dbReference type="NCBIfam" id="NF001912">
    <property type="entry name" value="PRK00694.1"/>
    <property type="match status" value="1"/>
</dbReference>
<gene>
    <name evidence="8" type="primary">ispG</name>
    <name evidence="11" type="ORF">BN1224_DC9_BQ_00090</name>
</gene>
<feature type="binding site" evidence="8">
    <location>
        <position position="517"/>
    </location>
    <ligand>
        <name>[4Fe-4S] cluster</name>
        <dbReference type="ChEBI" id="CHEBI:49883"/>
    </ligand>
</feature>
<keyword evidence="1 8" id="KW-0004">4Fe-4S</keyword>
<dbReference type="EMBL" id="LN847047">
    <property type="protein sequence ID" value="CRI42485.1"/>
    <property type="molecule type" value="Genomic_DNA"/>
</dbReference>
<evidence type="ECO:0000313" key="11">
    <source>
        <dbReference type="EMBL" id="CRI42485.1"/>
    </source>
</evidence>
<comment type="catalytic activity">
    <reaction evidence="8">
        <text>(2E)-4-hydroxy-3-methylbut-2-enyl diphosphate + oxidized [flavodoxin] + H2O + 2 H(+) = 2-C-methyl-D-erythritol 2,4-cyclic diphosphate + reduced [flavodoxin]</text>
        <dbReference type="Rhea" id="RHEA:43604"/>
        <dbReference type="Rhea" id="RHEA-COMP:10622"/>
        <dbReference type="Rhea" id="RHEA-COMP:10623"/>
        <dbReference type="ChEBI" id="CHEBI:15377"/>
        <dbReference type="ChEBI" id="CHEBI:15378"/>
        <dbReference type="ChEBI" id="CHEBI:57618"/>
        <dbReference type="ChEBI" id="CHEBI:58210"/>
        <dbReference type="ChEBI" id="CHEBI:58483"/>
        <dbReference type="ChEBI" id="CHEBI:128753"/>
        <dbReference type="EC" id="1.17.7.3"/>
    </reaction>
</comment>
<name>A0A0F7WQI1_CHLPN</name>
<comment type="function">
    <text evidence="8">Converts 2C-methyl-D-erythritol 2,4-cyclodiphosphate (ME-2,4cPP) into 1-hydroxy-2-methyl-2-(E)-butenyl 4-diphosphate.</text>
</comment>
<dbReference type="GO" id="GO:0141197">
    <property type="term" value="F:4-hydroxy-3-methylbut-2-enyl-diphosphate synthase activity (flavodoxin)"/>
    <property type="evidence" value="ECO:0007669"/>
    <property type="project" value="UniProtKB-EC"/>
</dbReference>
<dbReference type="GO" id="GO:0005506">
    <property type="term" value="F:iron ion binding"/>
    <property type="evidence" value="ECO:0007669"/>
    <property type="project" value="InterPro"/>
</dbReference>
<feature type="binding site" evidence="8">
    <location>
        <position position="555"/>
    </location>
    <ligand>
        <name>[4Fe-4S] cluster</name>
        <dbReference type="ChEBI" id="CHEBI:49883"/>
    </ligand>
</feature>
<sequence>MTLITPAINSSRRKTHTVRIGNLYIGSDHSIKTQSMTTTSTTDIDSTVEQIYALAEHNCDIVRVTVQGIKEAQACEKIKERLIALGLNIPLVADIHFFPQAAMLVADFADKVRINPGNYIDKRNMFKGTKIYTEASYAQSLLRLEEKFAPLVEKCKRLGKAMRIGVNHGSLSERIMQKYGDTIEGMVASAIEYIAVCEKLNYRDVVFSMKSSNPKIMVTAYRQLAKDLDARGWLYPLHLGVTEAGMGMDGIIKSAVGIGTLLAEGLGDTIRCSLTGCPTTEIPVCDSLLRHTKIYLDLPEKKNPFSLQHSENFVSAAEKPAKTTLWGDVYGVFLKLYPHHLTDFTPEELLEHLGVNPVTKEKAFTTPEGVVVPPELKDAPITDVLREHFLVFHHHQVPCLYEHNEEIWDSPAVHQAPFVHFHASDPFIHTSRDFFEKQGHQGKPTKLVFSRDFDNKEEAAISIGTEFGALLLDGLGEAVVLDLPNLPLQDVLEIAFGTLQNAGVRLVKTEYISCPMCGRTLFDLEEVTTRIRKRTQHLPGLKIAIMGCIVNGPGEMADADFGFVGSKTGMIDLYVKHTCVKAHIPMEDAEEELIRLLQEHGVWKDPEETKLTV</sequence>
<evidence type="ECO:0000256" key="7">
    <source>
        <dbReference type="ARBA" id="ARBA00051119"/>
    </source>
</evidence>
<keyword evidence="6 8" id="KW-0414">Isoprene biosynthesis</keyword>
<evidence type="ECO:0000256" key="6">
    <source>
        <dbReference type="ARBA" id="ARBA00023229"/>
    </source>
</evidence>
<evidence type="ECO:0000259" key="9">
    <source>
        <dbReference type="Pfam" id="PF04551"/>
    </source>
</evidence>
<dbReference type="SUPFAM" id="SSF56014">
    <property type="entry name" value="Nitrite and sulphite reductase 4Fe-4S domain-like"/>
    <property type="match status" value="1"/>
</dbReference>
<feature type="domain" description="IspG C-terminal" evidence="10">
    <location>
        <begin position="510"/>
        <end position="598"/>
    </location>
</feature>
<dbReference type="AlphaFoldDB" id="A0A0F7WQI1"/>
<feature type="domain" description="IspG TIM-barrel" evidence="9">
    <location>
        <begin position="15"/>
        <end position="285"/>
    </location>
</feature>
<dbReference type="FunFam" id="3.20.20.20:FF:000005">
    <property type="entry name" value="4-hydroxy-3-methylbut-2-en-1-yl diphosphate synthase (flavodoxin)"/>
    <property type="match status" value="1"/>
</dbReference>
<comment type="catalytic activity">
    <reaction evidence="7">
        <text>(2E)-4-hydroxy-3-methylbut-2-enyl diphosphate + 2 oxidized [2Fe-2S]-[ferredoxin] + H2O = 2-C-methyl-D-erythritol 2,4-cyclic diphosphate + 2 reduced [2Fe-2S]-[ferredoxin] + H(+)</text>
        <dbReference type="Rhea" id="RHEA:26119"/>
        <dbReference type="Rhea" id="RHEA-COMP:10000"/>
        <dbReference type="Rhea" id="RHEA-COMP:10001"/>
        <dbReference type="ChEBI" id="CHEBI:15377"/>
        <dbReference type="ChEBI" id="CHEBI:15378"/>
        <dbReference type="ChEBI" id="CHEBI:33737"/>
        <dbReference type="ChEBI" id="CHEBI:33738"/>
        <dbReference type="ChEBI" id="CHEBI:58483"/>
        <dbReference type="ChEBI" id="CHEBI:128753"/>
        <dbReference type="EC" id="1.17.7.1"/>
    </reaction>
</comment>
<dbReference type="GO" id="GO:0019288">
    <property type="term" value="P:isopentenyl diphosphate biosynthetic process, methylerythritol 4-phosphate pathway"/>
    <property type="evidence" value="ECO:0007669"/>
    <property type="project" value="UniProtKB-UniRule"/>
</dbReference>
<comment type="similarity">
    <text evidence="8">Belongs to the IspG family.</text>
</comment>
<evidence type="ECO:0000256" key="4">
    <source>
        <dbReference type="ARBA" id="ARBA00023004"/>
    </source>
</evidence>
<dbReference type="InterPro" id="IPR045854">
    <property type="entry name" value="NO2/SO3_Rdtase_4Fe4S_sf"/>
</dbReference>
<keyword evidence="3 8" id="KW-0560">Oxidoreductase</keyword>
<evidence type="ECO:0000256" key="3">
    <source>
        <dbReference type="ARBA" id="ARBA00023002"/>
    </source>
</evidence>
<dbReference type="GO" id="GO:0046429">
    <property type="term" value="F:4-hydroxy-3-methylbut-2-en-1-yl diphosphate synthase activity (ferredoxin)"/>
    <property type="evidence" value="ECO:0007669"/>
    <property type="project" value="UniProtKB-UniRule"/>
</dbReference>
<comment type="pathway">
    <text evidence="8">Isoprenoid biosynthesis; isopentenyl diphosphate biosynthesis via DXP pathway; isopentenyl diphosphate from 1-deoxy-D-xylulose 5-phosphate: step 5/6.</text>
</comment>
<keyword evidence="5 8" id="KW-0411">Iron-sulfur</keyword>
<dbReference type="Gene3D" id="3.20.20.20">
    <property type="entry name" value="Dihydropteroate synthase-like"/>
    <property type="match status" value="1"/>
</dbReference>
<evidence type="ECO:0000256" key="2">
    <source>
        <dbReference type="ARBA" id="ARBA00022723"/>
    </source>
</evidence>
<evidence type="ECO:0000259" key="10">
    <source>
        <dbReference type="Pfam" id="PF26540"/>
    </source>
</evidence>
<comment type="cofactor">
    <cofactor evidence="8">
        <name>[4Fe-4S] cluster</name>
        <dbReference type="ChEBI" id="CHEBI:49883"/>
    </cofactor>
    <text evidence="8">Binds 1 [4Fe-4S] cluster.</text>
</comment>
<dbReference type="InterPro" id="IPR017178">
    <property type="entry name" value="IspG_atypical"/>
</dbReference>
<dbReference type="PANTHER" id="PTHR30454">
    <property type="entry name" value="4-HYDROXY-3-METHYLBUT-2-EN-1-YL DIPHOSPHATE SYNTHASE"/>
    <property type="match status" value="1"/>
</dbReference>
<keyword evidence="4 8" id="KW-0408">Iron</keyword>
<dbReference type="PIRSF" id="PIRSF037336">
    <property type="entry name" value="IspG_like"/>
    <property type="match status" value="1"/>
</dbReference>
<dbReference type="EC" id="1.17.7.3" evidence="8"/>